<dbReference type="RefSeq" id="WP_343856956.1">
    <property type="nucleotide sequence ID" value="NZ_BAAAFD010000002.1"/>
</dbReference>
<evidence type="ECO:0000313" key="2">
    <source>
        <dbReference type="Proteomes" id="UP001500359"/>
    </source>
</evidence>
<sequence length="109" mass="12372">MSTISDAAKRALFEKLAENMQLIYRKAIDADDVLAKLQQSGKGKFQNVFTQDAGFTVQSKRFMPYVKELAGQVVELEQEQDEELQIKLAEIVKKMELLLSTLNQFKSSV</sequence>
<dbReference type="Proteomes" id="UP001500359">
    <property type="component" value="Unassembled WGS sequence"/>
</dbReference>
<keyword evidence="2" id="KW-1185">Reference proteome</keyword>
<proteinExistence type="predicted"/>
<gene>
    <name evidence="1" type="ORF">GCM10009114_08990</name>
</gene>
<evidence type="ECO:0008006" key="3">
    <source>
        <dbReference type="Google" id="ProtNLM"/>
    </source>
</evidence>
<protein>
    <recommendedName>
        <fullName evidence="3">Prephenate dehydrogenase</fullName>
    </recommendedName>
</protein>
<accession>A0ABP3WQL6</accession>
<name>A0ABP3WQL6_9ALTE</name>
<dbReference type="EMBL" id="BAAAFD010000002">
    <property type="protein sequence ID" value="GAA0854170.1"/>
    <property type="molecule type" value="Genomic_DNA"/>
</dbReference>
<organism evidence="1 2">
    <name type="scientific">Aliiglaciecola litoralis</name>
    <dbReference type="NCBI Taxonomy" id="582857"/>
    <lineage>
        <taxon>Bacteria</taxon>
        <taxon>Pseudomonadati</taxon>
        <taxon>Pseudomonadota</taxon>
        <taxon>Gammaproteobacteria</taxon>
        <taxon>Alteromonadales</taxon>
        <taxon>Alteromonadaceae</taxon>
        <taxon>Aliiglaciecola</taxon>
    </lineage>
</organism>
<reference evidence="2" key="1">
    <citation type="journal article" date="2019" name="Int. J. Syst. Evol. Microbiol.">
        <title>The Global Catalogue of Microorganisms (GCM) 10K type strain sequencing project: providing services to taxonomists for standard genome sequencing and annotation.</title>
        <authorList>
            <consortium name="The Broad Institute Genomics Platform"/>
            <consortium name="The Broad Institute Genome Sequencing Center for Infectious Disease"/>
            <person name="Wu L."/>
            <person name="Ma J."/>
        </authorList>
    </citation>
    <scope>NUCLEOTIDE SEQUENCE [LARGE SCALE GENOMIC DNA]</scope>
    <source>
        <strain evidence="2">JCM 15896</strain>
    </source>
</reference>
<evidence type="ECO:0000313" key="1">
    <source>
        <dbReference type="EMBL" id="GAA0854170.1"/>
    </source>
</evidence>
<comment type="caution">
    <text evidence="1">The sequence shown here is derived from an EMBL/GenBank/DDBJ whole genome shotgun (WGS) entry which is preliminary data.</text>
</comment>